<comment type="caution">
    <text evidence="3">The sequence shown here is derived from an EMBL/GenBank/DDBJ whole genome shotgun (WGS) entry which is preliminary data.</text>
</comment>
<keyword evidence="1 3" id="KW-0378">Hydrolase</keyword>
<feature type="domain" description="AB hydrolase-1" evidence="2">
    <location>
        <begin position="23"/>
        <end position="249"/>
    </location>
</feature>
<dbReference type="PANTHER" id="PTHR43798:SF31">
    <property type="entry name" value="AB HYDROLASE SUPERFAMILY PROTEIN YCLE"/>
    <property type="match status" value="1"/>
</dbReference>
<evidence type="ECO:0000313" key="4">
    <source>
        <dbReference type="Proteomes" id="UP000660745"/>
    </source>
</evidence>
<dbReference type="PANTHER" id="PTHR43798">
    <property type="entry name" value="MONOACYLGLYCEROL LIPASE"/>
    <property type="match status" value="1"/>
</dbReference>
<dbReference type="InterPro" id="IPR029058">
    <property type="entry name" value="AB_hydrolase_fold"/>
</dbReference>
<name>A0A918E9K2_9ACTN</name>
<evidence type="ECO:0000256" key="1">
    <source>
        <dbReference type="ARBA" id="ARBA00022801"/>
    </source>
</evidence>
<gene>
    <name evidence="3" type="ORF">GCM10012278_65860</name>
</gene>
<sequence length="258" mass="26986">MNKVISTDGTPIAYDRTGAGPAVILIGGGPTDRSMNAPVADLLAGGFTVYNYDRRGRGESGDTAPYAVERELEDLRALIAEAGGTAMVYGTSGGGFLAIRAAAHGLPITKLALWEVPYILPGTRPAVPAGYRDQQFALREQSRYGDMLELFFLEAVLMPEEVVAGMKASPFWEGMGGTAPALAYDAELAGDFALPAEQLAALTVPTIVIDGETIPWVSAAAEAIATALPDARRHTLTGQPHNVDPAAIAPALAEFFAA</sequence>
<reference evidence="3" key="2">
    <citation type="submission" date="2020-09" db="EMBL/GenBank/DDBJ databases">
        <authorList>
            <person name="Sun Q."/>
            <person name="Zhou Y."/>
        </authorList>
    </citation>
    <scope>NUCLEOTIDE SEQUENCE</scope>
    <source>
        <strain evidence="3">CGMCC 4.7430</strain>
    </source>
</reference>
<dbReference type="GO" id="GO:0016787">
    <property type="term" value="F:hydrolase activity"/>
    <property type="evidence" value="ECO:0007669"/>
    <property type="project" value="UniProtKB-KW"/>
</dbReference>
<dbReference type="RefSeq" id="WP_189142640.1">
    <property type="nucleotide sequence ID" value="NZ_BMNK01000014.1"/>
</dbReference>
<dbReference type="Pfam" id="PF12697">
    <property type="entry name" value="Abhydrolase_6"/>
    <property type="match status" value="1"/>
</dbReference>
<keyword evidence="4" id="KW-1185">Reference proteome</keyword>
<organism evidence="3 4">
    <name type="scientific">Nonomuraea glycinis</name>
    <dbReference type="NCBI Taxonomy" id="2047744"/>
    <lineage>
        <taxon>Bacteria</taxon>
        <taxon>Bacillati</taxon>
        <taxon>Actinomycetota</taxon>
        <taxon>Actinomycetes</taxon>
        <taxon>Streptosporangiales</taxon>
        <taxon>Streptosporangiaceae</taxon>
        <taxon>Nonomuraea</taxon>
    </lineage>
</organism>
<dbReference type="EMBL" id="BMNK01000014">
    <property type="protein sequence ID" value="GGP13569.1"/>
    <property type="molecule type" value="Genomic_DNA"/>
</dbReference>
<evidence type="ECO:0000259" key="2">
    <source>
        <dbReference type="Pfam" id="PF12697"/>
    </source>
</evidence>
<dbReference type="Proteomes" id="UP000660745">
    <property type="component" value="Unassembled WGS sequence"/>
</dbReference>
<dbReference type="AlphaFoldDB" id="A0A918E9K2"/>
<dbReference type="InterPro" id="IPR000073">
    <property type="entry name" value="AB_hydrolase_1"/>
</dbReference>
<proteinExistence type="predicted"/>
<dbReference type="Gene3D" id="3.40.50.1820">
    <property type="entry name" value="alpha/beta hydrolase"/>
    <property type="match status" value="1"/>
</dbReference>
<protein>
    <submittedName>
        <fullName evidence="3">Alpha/beta hydrolase</fullName>
    </submittedName>
</protein>
<dbReference type="InterPro" id="IPR050266">
    <property type="entry name" value="AB_hydrolase_sf"/>
</dbReference>
<evidence type="ECO:0000313" key="3">
    <source>
        <dbReference type="EMBL" id="GGP13569.1"/>
    </source>
</evidence>
<reference evidence="3" key="1">
    <citation type="journal article" date="2014" name="Int. J. Syst. Evol. Microbiol.">
        <title>Complete genome sequence of Corynebacterium casei LMG S-19264T (=DSM 44701T), isolated from a smear-ripened cheese.</title>
        <authorList>
            <consortium name="US DOE Joint Genome Institute (JGI-PGF)"/>
            <person name="Walter F."/>
            <person name="Albersmeier A."/>
            <person name="Kalinowski J."/>
            <person name="Ruckert C."/>
        </authorList>
    </citation>
    <scope>NUCLEOTIDE SEQUENCE</scope>
    <source>
        <strain evidence="3">CGMCC 4.7430</strain>
    </source>
</reference>
<dbReference type="SUPFAM" id="SSF53474">
    <property type="entry name" value="alpha/beta-Hydrolases"/>
    <property type="match status" value="1"/>
</dbReference>
<dbReference type="GO" id="GO:0016020">
    <property type="term" value="C:membrane"/>
    <property type="evidence" value="ECO:0007669"/>
    <property type="project" value="TreeGrafter"/>
</dbReference>
<accession>A0A918E9K2</accession>